<dbReference type="InterPro" id="IPR006311">
    <property type="entry name" value="TAT_signal"/>
</dbReference>
<feature type="signal peptide" evidence="1">
    <location>
        <begin position="1"/>
        <end position="23"/>
    </location>
</feature>
<sequence length="406" mass="42859">MRGSGRRALRGLSCAVAAAGAVAAGLPGAAAADGPGSGTPTVVTLGDSAISGEAGRWAGNTNQSSSKVDALGSTAYWDAPGGEAIRGCHRSRSAQAFIGGGVQSANLACSGARTYTHGTASGEDFKPGIDFYSDAQGRRGQALALQEYAATHNVTAVVVMIGANNYGFADVVTRCVQNWLTSPSWWKNYCSDDSDISSRFTAARQATETTNVRDALLRVAQAMSNAGYSASQYTIVGQTYWNPIPRSDRARYPETGFTRQSVGGCGAWNRDVNWANDVVVPAMNNSMRNALPASGLPNTVLLDLQTAFDGRRLCENTVGLLEERGVATWRSAGAVDQSEWVNQIRTVTTIVGPYQLQESIHANYWGQLAMRNCLRQVYNGGAPRGGTCVRTANGLNAQGEPNMGIQ</sequence>
<dbReference type="SUPFAM" id="SSF52266">
    <property type="entry name" value="SGNH hydrolase"/>
    <property type="match status" value="1"/>
</dbReference>
<dbReference type="InterPro" id="IPR036514">
    <property type="entry name" value="SGNH_hydro_sf"/>
</dbReference>
<dbReference type="PROSITE" id="PS51318">
    <property type="entry name" value="TAT"/>
    <property type="match status" value="1"/>
</dbReference>
<organism evidence="2 3">
    <name type="scientific">Conexibacter stalactiti</name>
    <dbReference type="NCBI Taxonomy" id="1940611"/>
    <lineage>
        <taxon>Bacteria</taxon>
        <taxon>Bacillati</taxon>
        <taxon>Actinomycetota</taxon>
        <taxon>Thermoleophilia</taxon>
        <taxon>Solirubrobacterales</taxon>
        <taxon>Conexibacteraceae</taxon>
        <taxon>Conexibacter</taxon>
    </lineage>
</organism>
<name>A0ABU4HY63_9ACTN</name>
<comment type="caution">
    <text evidence="2">The sequence shown here is derived from an EMBL/GenBank/DDBJ whole genome shotgun (WGS) entry which is preliminary data.</text>
</comment>
<keyword evidence="1" id="KW-0732">Signal</keyword>
<evidence type="ECO:0000313" key="2">
    <source>
        <dbReference type="EMBL" id="MDW5598211.1"/>
    </source>
</evidence>
<dbReference type="Gene3D" id="3.40.50.1110">
    <property type="entry name" value="SGNH hydrolase"/>
    <property type="match status" value="1"/>
</dbReference>
<keyword evidence="3" id="KW-1185">Reference proteome</keyword>
<dbReference type="EMBL" id="JAWSTH010000126">
    <property type="protein sequence ID" value="MDW5598211.1"/>
    <property type="molecule type" value="Genomic_DNA"/>
</dbReference>
<evidence type="ECO:0000256" key="1">
    <source>
        <dbReference type="SAM" id="SignalP"/>
    </source>
</evidence>
<feature type="chain" id="PRO_5047101579" description="SGNH hydrolase-type esterase domain-containing protein" evidence="1">
    <location>
        <begin position="24"/>
        <end position="406"/>
    </location>
</feature>
<evidence type="ECO:0000313" key="3">
    <source>
        <dbReference type="Proteomes" id="UP001284601"/>
    </source>
</evidence>
<gene>
    <name evidence="2" type="ORF">R7226_27890</name>
</gene>
<accession>A0ABU4HY63</accession>
<proteinExistence type="predicted"/>
<evidence type="ECO:0008006" key="4">
    <source>
        <dbReference type="Google" id="ProtNLM"/>
    </source>
</evidence>
<protein>
    <recommendedName>
        <fullName evidence="4">SGNH hydrolase-type esterase domain-containing protein</fullName>
    </recommendedName>
</protein>
<reference evidence="2 3" key="2">
    <citation type="submission" date="2023-10" db="EMBL/GenBank/DDBJ databases">
        <authorList>
            <person name="Han X.F."/>
        </authorList>
    </citation>
    <scope>NUCLEOTIDE SEQUENCE [LARGE SCALE GENOMIC DNA]</scope>
    <source>
        <strain evidence="2 3">KCTC 39840</strain>
    </source>
</reference>
<reference evidence="3" key="1">
    <citation type="submission" date="2023-07" db="EMBL/GenBank/DDBJ databases">
        <title>Conexibacter stalactiti sp. nov., isolated from stalactites in a lava cave and emended description of the genus Conexibacter.</title>
        <authorList>
            <person name="Lee S.D."/>
        </authorList>
    </citation>
    <scope>NUCLEOTIDE SEQUENCE [LARGE SCALE GENOMIC DNA]</scope>
    <source>
        <strain evidence="3">KCTC 39840</strain>
    </source>
</reference>
<dbReference type="Proteomes" id="UP001284601">
    <property type="component" value="Unassembled WGS sequence"/>
</dbReference>
<dbReference type="RefSeq" id="WP_318600704.1">
    <property type="nucleotide sequence ID" value="NZ_JAWSTH010000126.1"/>
</dbReference>